<dbReference type="EMBL" id="RZGR01000031">
    <property type="protein sequence ID" value="RUQ81871.1"/>
    <property type="molecule type" value="Genomic_DNA"/>
</dbReference>
<comment type="caution">
    <text evidence="2">The sequence shown here is derived from an EMBL/GenBank/DDBJ whole genome shotgun (WGS) entry which is preliminary data.</text>
</comment>
<protein>
    <submittedName>
        <fullName evidence="2">Uncharacterized protein</fullName>
    </submittedName>
</protein>
<feature type="transmembrane region" description="Helical" evidence="1">
    <location>
        <begin position="219"/>
        <end position="249"/>
    </location>
</feature>
<organism evidence="2 3">
    <name type="scientific">Legionella septentrionalis</name>
    <dbReference type="NCBI Taxonomy" id="2498109"/>
    <lineage>
        <taxon>Bacteria</taxon>
        <taxon>Pseudomonadati</taxon>
        <taxon>Pseudomonadota</taxon>
        <taxon>Gammaproteobacteria</taxon>
        <taxon>Legionellales</taxon>
        <taxon>Legionellaceae</taxon>
        <taxon>Legionella</taxon>
    </lineage>
</organism>
<proteinExistence type="predicted"/>
<evidence type="ECO:0000256" key="1">
    <source>
        <dbReference type="SAM" id="Phobius"/>
    </source>
</evidence>
<keyword evidence="1" id="KW-1133">Transmembrane helix</keyword>
<dbReference type="AlphaFoldDB" id="A0A3S0VME3"/>
<name>A0A3S0VME3_9GAMM</name>
<evidence type="ECO:0000313" key="2">
    <source>
        <dbReference type="EMBL" id="RUQ81871.1"/>
    </source>
</evidence>
<sequence length="297" mass="32178">MPILLFNESQITAENYQEFCKQNGKDPKQCVFVFPGNPSHHTPEHTLFSVKEGKSNLNAVAQRFGEAGFPTLSLPTVLNQDISLPQRAMADLWRAAGAGYTIILPVRPFGEKGQYFNSPLSKSNNYAVELNFWGGNEGEPNPGLGHFYNTYIVNLHTFLHMRETGEPNRAQHLQNFSRQMQGFNLHQNLANSYTTGELYPQDAWLQPPQPKPSSTFSPYLLLAIGSGVLGAAGAATIVVGALALAQVIAILCPPVALLAAGAVAAAAGMAGVGLFAYKHSQSKNHPIEPEPHLGFIQ</sequence>
<dbReference type="Proteomes" id="UP000288012">
    <property type="component" value="Unassembled WGS sequence"/>
</dbReference>
<feature type="transmembrane region" description="Helical" evidence="1">
    <location>
        <begin position="255"/>
        <end position="277"/>
    </location>
</feature>
<evidence type="ECO:0000313" key="3">
    <source>
        <dbReference type="Proteomes" id="UP000288012"/>
    </source>
</evidence>
<keyword evidence="1" id="KW-0812">Transmembrane</keyword>
<gene>
    <name evidence="2" type="ORF">EKM59_09280</name>
</gene>
<keyword evidence="3" id="KW-1185">Reference proteome</keyword>
<accession>A0A3S0VME3</accession>
<reference evidence="2 3" key="1">
    <citation type="submission" date="2018-12" db="EMBL/GenBank/DDBJ databases">
        <title>Legionella sp,whole genome shotgun sequence.</title>
        <authorList>
            <person name="Wu H."/>
        </authorList>
    </citation>
    <scope>NUCLEOTIDE SEQUENCE [LARGE SCALE GENOMIC DNA]</scope>
    <source>
        <strain evidence="3">km714</strain>
    </source>
</reference>
<keyword evidence="1" id="KW-0472">Membrane</keyword>
<dbReference type="RefSeq" id="WP_127032465.1">
    <property type="nucleotide sequence ID" value="NZ_RZGR01000031.1"/>
</dbReference>
<dbReference type="OrthoDB" id="5634947at2"/>